<dbReference type="InterPro" id="IPR006597">
    <property type="entry name" value="Sel1-like"/>
</dbReference>
<dbReference type="SMART" id="SM00671">
    <property type="entry name" value="SEL1"/>
    <property type="match status" value="1"/>
</dbReference>
<reference evidence="1" key="1">
    <citation type="submission" date="2021-06" db="EMBL/GenBank/DDBJ databases">
        <authorList>
            <person name="Kallberg Y."/>
            <person name="Tangrot J."/>
            <person name="Rosling A."/>
        </authorList>
    </citation>
    <scope>NUCLEOTIDE SEQUENCE</scope>
    <source>
        <strain evidence="1">CL551</strain>
    </source>
</reference>
<dbReference type="Pfam" id="PF08238">
    <property type="entry name" value="Sel1"/>
    <property type="match status" value="1"/>
</dbReference>
<accession>A0A9N9HPF9</accession>
<dbReference type="Proteomes" id="UP000789342">
    <property type="component" value="Unassembled WGS sequence"/>
</dbReference>
<proteinExistence type="predicted"/>
<gene>
    <name evidence="1" type="ORF">AMORRO_LOCUS12022</name>
</gene>
<protein>
    <submittedName>
        <fullName evidence="1">182_t:CDS:1</fullName>
    </submittedName>
</protein>
<dbReference type="EMBL" id="CAJVPV010016659">
    <property type="protein sequence ID" value="CAG8699166.1"/>
    <property type="molecule type" value="Genomic_DNA"/>
</dbReference>
<sequence length="48" mass="5539">GYIPAMYWLGYCYQYGAGVKRNLENAANLYQEVIQNGDYCDARKNLDL</sequence>
<evidence type="ECO:0000313" key="1">
    <source>
        <dbReference type="EMBL" id="CAG8699166.1"/>
    </source>
</evidence>
<dbReference type="InterPro" id="IPR011990">
    <property type="entry name" value="TPR-like_helical_dom_sf"/>
</dbReference>
<comment type="caution">
    <text evidence="1">The sequence shown here is derived from an EMBL/GenBank/DDBJ whole genome shotgun (WGS) entry which is preliminary data.</text>
</comment>
<evidence type="ECO:0000313" key="2">
    <source>
        <dbReference type="Proteomes" id="UP000789342"/>
    </source>
</evidence>
<dbReference type="AlphaFoldDB" id="A0A9N9HPF9"/>
<dbReference type="Gene3D" id="1.25.40.10">
    <property type="entry name" value="Tetratricopeptide repeat domain"/>
    <property type="match status" value="1"/>
</dbReference>
<keyword evidence="2" id="KW-1185">Reference proteome</keyword>
<feature type="non-terminal residue" evidence="1">
    <location>
        <position position="48"/>
    </location>
</feature>
<name>A0A9N9HPF9_9GLOM</name>
<dbReference type="SUPFAM" id="SSF81901">
    <property type="entry name" value="HCP-like"/>
    <property type="match status" value="1"/>
</dbReference>
<organism evidence="1 2">
    <name type="scientific">Acaulospora morrowiae</name>
    <dbReference type="NCBI Taxonomy" id="94023"/>
    <lineage>
        <taxon>Eukaryota</taxon>
        <taxon>Fungi</taxon>
        <taxon>Fungi incertae sedis</taxon>
        <taxon>Mucoromycota</taxon>
        <taxon>Glomeromycotina</taxon>
        <taxon>Glomeromycetes</taxon>
        <taxon>Diversisporales</taxon>
        <taxon>Acaulosporaceae</taxon>
        <taxon>Acaulospora</taxon>
    </lineage>
</organism>
<dbReference type="OrthoDB" id="2384430at2759"/>